<protein>
    <recommendedName>
        <fullName evidence="11">Mannosyltransferase</fullName>
        <ecNumber evidence="11">2.4.1.-</ecNumber>
    </recommendedName>
</protein>
<dbReference type="EMBL" id="MU167211">
    <property type="protein sequence ID" value="KAG0151787.1"/>
    <property type="molecule type" value="Genomic_DNA"/>
</dbReference>
<evidence type="ECO:0000256" key="11">
    <source>
        <dbReference type="RuleBase" id="RU363075"/>
    </source>
</evidence>
<evidence type="ECO:0000256" key="7">
    <source>
        <dbReference type="ARBA" id="ARBA00022824"/>
    </source>
</evidence>
<dbReference type="GO" id="GO:0000026">
    <property type="term" value="F:alpha-1,2-mannosyltransferase activity"/>
    <property type="evidence" value="ECO:0007669"/>
    <property type="project" value="TreeGrafter"/>
</dbReference>
<dbReference type="InterPro" id="IPR005599">
    <property type="entry name" value="GPI_mannosylTrfase"/>
</dbReference>
<keyword evidence="9 11" id="KW-0472">Membrane</keyword>
<evidence type="ECO:0000256" key="8">
    <source>
        <dbReference type="ARBA" id="ARBA00022989"/>
    </source>
</evidence>
<dbReference type="Pfam" id="PF03901">
    <property type="entry name" value="Glyco_transf_22"/>
    <property type="match status" value="1"/>
</dbReference>
<dbReference type="EC" id="2.4.1.-" evidence="11"/>
<evidence type="ECO:0000313" key="13">
    <source>
        <dbReference type="EMBL" id="KAG0151787.1"/>
    </source>
</evidence>
<feature type="transmembrane region" description="Helical" evidence="11">
    <location>
        <begin position="147"/>
        <end position="167"/>
    </location>
</feature>
<feature type="transmembrane region" description="Helical" evidence="11">
    <location>
        <begin position="173"/>
        <end position="201"/>
    </location>
</feature>
<feature type="signal peptide" evidence="12">
    <location>
        <begin position="1"/>
        <end position="24"/>
    </location>
</feature>
<proteinExistence type="inferred from homology"/>
<sequence>MFFFTFFVFLRILVLLSSTSYLHPDEHFQSSQIAIADVFHLPPQFSPRTWEWHIDPDLNWHAGPLRSILPLAITSHLPLVLLRFALRLRSNNLPTTYWLVVAPRLLLFFLSLLSDCFLLRYRLFTPALILASSPVTLVFLTRPFANSLETILFAPVFFISLTILNARPKPSKVWLAIWTFLNVLAGWARVTFVGFGLPAALMIGWTHLRRSTSASLIVAFTGLLTLAGLLAVDSSYFERWPSIPPLSLLLYNLEPRHLALHGLHPRWLHVLVNGPLLFGPALWILTGYGLWIRFGSPATRNSYTARDTPAFTLSVAATVSALGLLSTQPHQEPRFIMSLSLPITIIGSHSLPLLSPRSRKLFWIFHFTHAFLATLFYGYAHQAGLQPALGHIQARLAQSTGLRNVVSWKTFDLPSALLFPTRPIQVTNLGSASENRLLEVVCASQEEVLLVAPTGIDIVERIGVLEWRWAGVHVDPDRILEGRWGLGVWSIGQCEDIA</sequence>
<keyword evidence="4 11" id="KW-0328">Glycosyltransferase</keyword>
<keyword evidence="5" id="KW-0808">Transferase</keyword>
<feature type="transmembrane region" description="Helical" evidence="11">
    <location>
        <begin position="213"/>
        <end position="232"/>
    </location>
</feature>
<feature type="chain" id="PRO_5040389636" description="Mannosyltransferase" evidence="12">
    <location>
        <begin position="25"/>
        <end position="498"/>
    </location>
</feature>
<gene>
    <name evidence="13" type="ORF">CROQUDRAFT_650841</name>
</gene>
<evidence type="ECO:0000256" key="5">
    <source>
        <dbReference type="ARBA" id="ARBA00022679"/>
    </source>
</evidence>
<feature type="transmembrane region" description="Helical" evidence="11">
    <location>
        <begin position="267"/>
        <end position="290"/>
    </location>
</feature>
<evidence type="ECO:0000313" key="14">
    <source>
        <dbReference type="Proteomes" id="UP000886653"/>
    </source>
</evidence>
<accession>A0A9P6NWP9</accession>
<organism evidence="13 14">
    <name type="scientific">Cronartium quercuum f. sp. fusiforme G11</name>
    <dbReference type="NCBI Taxonomy" id="708437"/>
    <lineage>
        <taxon>Eukaryota</taxon>
        <taxon>Fungi</taxon>
        <taxon>Dikarya</taxon>
        <taxon>Basidiomycota</taxon>
        <taxon>Pucciniomycotina</taxon>
        <taxon>Pucciniomycetes</taxon>
        <taxon>Pucciniales</taxon>
        <taxon>Coleosporiaceae</taxon>
        <taxon>Cronartium</taxon>
    </lineage>
</organism>
<evidence type="ECO:0000256" key="6">
    <source>
        <dbReference type="ARBA" id="ARBA00022692"/>
    </source>
</evidence>
<keyword evidence="3" id="KW-0337">GPI-anchor biosynthesis</keyword>
<keyword evidence="12" id="KW-0732">Signal</keyword>
<evidence type="ECO:0000256" key="9">
    <source>
        <dbReference type="ARBA" id="ARBA00023136"/>
    </source>
</evidence>
<comment type="similarity">
    <text evidence="10">Belongs to the glycosyltransferase 22 family. PIGZ subfamily.</text>
</comment>
<evidence type="ECO:0000256" key="12">
    <source>
        <dbReference type="SAM" id="SignalP"/>
    </source>
</evidence>
<reference evidence="13" key="1">
    <citation type="submission" date="2013-11" db="EMBL/GenBank/DDBJ databases">
        <title>Genome sequence of the fusiform rust pathogen reveals effectors for host alternation and coevolution with pine.</title>
        <authorList>
            <consortium name="DOE Joint Genome Institute"/>
            <person name="Smith K."/>
            <person name="Pendleton A."/>
            <person name="Kubisiak T."/>
            <person name="Anderson C."/>
            <person name="Salamov A."/>
            <person name="Aerts A."/>
            <person name="Riley R."/>
            <person name="Clum A."/>
            <person name="Lindquist E."/>
            <person name="Ence D."/>
            <person name="Campbell M."/>
            <person name="Kronenberg Z."/>
            <person name="Feau N."/>
            <person name="Dhillon B."/>
            <person name="Hamelin R."/>
            <person name="Burleigh J."/>
            <person name="Smith J."/>
            <person name="Yandell M."/>
            <person name="Nelson C."/>
            <person name="Grigoriev I."/>
            <person name="Davis J."/>
        </authorList>
    </citation>
    <scope>NUCLEOTIDE SEQUENCE</scope>
    <source>
        <strain evidence="13">G11</strain>
    </source>
</reference>
<evidence type="ECO:0000256" key="1">
    <source>
        <dbReference type="ARBA" id="ARBA00004477"/>
    </source>
</evidence>
<name>A0A9P6NWP9_9BASI</name>
<dbReference type="AlphaFoldDB" id="A0A9P6NWP9"/>
<dbReference type="GO" id="GO:0006506">
    <property type="term" value="P:GPI anchor biosynthetic process"/>
    <property type="evidence" value="ECO:0007669"/>
    <property type="project" value="UniProtKB-KW"/>
</dbReference>
<keyword evidence="14" id="KW-1185">Reference proteome</keyword>
<comment type="pathway">
    <text evidence="2">Glycolipid biosynthesis; glycosylphosphatidylinositol-anchor biosynthesis.</text>
</comment>
<evidence type="ECO:0000256" key="3">
    <source>
        <dbReference type="ARBA" id="ARBA00022502"/>
    </source>
</evidence>
<dbReference type="PANTHER" id="PTHR22760">
    <property type="entry name" value="GLYCOSYLTRANSFERASE"/>
    <property type="match status" value="1"/>
</dbReference>
<keyword evidence="6 11" id="KW-0812">Transmembrane</keyword>
<comment type="caution">
    <text evidence="13">The sequence shown here is derived from an EMBL/GenBank/DDBJ whole genome shotgun (WGS) entry which is preliminary data.</text>
</comment>
<dbReference type="OrthoDB" id="10066429at2759"/>
<dbReference type="PANTHER" id="PTHR22760:SF3">
    <property type="entry name" value="GPI MANNOSYLTRANSFERASE 4"/>
    <property type="match status" value="1"/>
</dbReference>
<keyword evidence="7 11" id="KW-0256">Endoplasmic reticulum</keyword>
<evidence type="ECO:0000256" key="10">
    <source>
        <dbReference type="ARBA" id="ARBA00038466"/>
    </source>
</evidence>
<dbReference type="GO" id="GO:0005789">
    <property type="term" value="C:endoplasmic reticulum membrane"/>
    <property type="evidence" value="ECO:0007669"/>
    <property type="project" value="UniProtKB-SubCell"/>
</dbReference>
<evidence type="ECO:0000256" key="2">
    <source>
        <dbReference type="ARBA" id="ARBA00004687"/>
    </source>
</evidence>
<feature type="transmembrane region" description="Helical" evidence="11">
    <location>
        <begin position="361"/>
        <end position="380"/>
    </location>
</feature>
<evidence type="ECO:0000256" key="4">
    <source>
        <dbReference type="ARBA" id="ARBA00022676"/>
    </source>
</evidence>
<dbReference type="Proteomes" id="UP000886653">
    <property type="component" value="Unassembled WGS sequence"/>
</dbReference>
<comment type="subcellular location">
    <subcellularLocation>
        <location evidence="1 11">Endoplasmic reticulum membrane</location>
        <topology evidence="1 11">Multi-pass membrane protein</topology>
    </subcellularLocation>
</comment>
<feature type="transmembrane region" description="Helical" evidence="11">
    <location>
        <begin position="119"/>
        <end position="140"/>
    </location>
</feature>
<keyword evidence="8 11" id="KW-1133">Transmembrane helix</keyword>